<dbReference type="Proteomes" id="UP000267251">
    <property type="component" value="Unassembled WGS sequence"/>
</dbReference>
<feature type="compositionally biased region" description="Basic and acidic residues" evidence="1">
    <location>
        <begin position="167"/>
        <end position="177"/>
    </location>
</feature>
<dbReference type="EMBL" id="KZ988327">
    <property type="protein sequence ID" value="RKP12452.1"/>
    <property type="molecule type" value="Genomic_DNA"/>
</dbReference>
<organism evidence="2 3">
    <name type="scientific">Piptocephalis cylindrospora</name>
    <dbReference type="NCBI Taxonomy" id="1907219"/>
    <lineage>
        <taxon>Eukaryota</taxon>
        <taxon>Fungi</taxon>
        <taxon>Fungi incertae sedis</taxon>
        <taxon>Zoopagomycota</taxon>
        <taxon>Zoopagomycotina</taxon>
        <taxon>Zoopagomycetes</taxon>
        <taxon>Zoopagales</taxon>
        <taxon>Piptocephalidaceae</taxon>
        <taxon>Piptocephalis</taxon>
    </lineage>
</organism>
<dbReference type="AlphaFoldDB" id="A0A4P9Y1P4"/>
<reference evidence="3" key="1">
    <citation type="journal article" date="2018" name="Nat. Microbiol.">
        <title>Leveraging single-cell genomics to expand the fungal tree of life.</title>
        <authorList>
            <person name="Ahrendt S.R."/>
            <person name="Quandt C.A."/>
            <person name="Ciobanu D."/>
            <person name="Clum A."/>
            <person name="Salamov A."/>
            <person name="Andreopoulos B."/>
            <person name="Cheng J.F."/>
            <person name="Woyke T."/>
            <person name="Pelin A."/>
            <person name="Henrissat B."/>
            <person name="Reynolds N.K."/>
            <person name="Benny G.L."/>
            <person name="Smith M.E."/>
            <person name="James T.Y."/>
            <person name="Grigoriev I.V."/>
        </authorList>
    </citation>
    <scope>NUCLEOTIDE SEQUENCE [LARGE SCALE GENOMIC DNA]</scope>
</reference>
<gene>
    <name evidence="2" type="ORF">BJ684DRAFT_21009</name>
</gene>
<evidence type="ECO:0000313" key="2">
    <source>
        <dbReference type="EMBL" id="RKP12452.1"/>
    </source>
</evidence>
<feature type="compositionally biased region" description="Polar residues" evidence="1">
    <location>
        <begin position="28"/>
        <end position="38"/>
    </location>
</feature>
<dbReference type="OrthoDB" id="10630216at2759"/>
<feature type="compositionally biased region" description="Acidic residues" evidence="1">
    <location>
        <begin position="189"/>
        <end position="199"/>
    </location>
</feature>
<feature type="region of interest" description="Disordered" evidence="1">
    <location>
        <begin position="1"/>
        <end position="134"/>
    </location>
</feature>
<evidence type="ECO:0000313" key="3">
    <source>
        <dbReference type="Proteomes" id="UP000267251"/>
    </source>
</evidence>
<protein>
    <submittedName>
        <fullName evidence="2">Uncharacterized protein</fullName>
    </submittedName>
</protein>
<feature type="compositionally biased region" description="Basic and acidic residues" evidence="1">
    <location>
        <begin position="48"/>
        <end position="62"/>
    </location>
</feature>
<evidence type="ECO:0000256" key="1">
    <source>
        <dbReference type="SAM" id="MobiDB-lite"/>
    </source>
</evidence>
<accession>A0A4P9Y1P4</accession>
<keyword evidence="3" id="KW-1185">Reference proteome</keyword>
<feature type="region of interest" description="Disordered" evidence="1">
    <location>
        <begin position="162"/>
        <end position="204"/>
    </location>
</feature>
<name>A0A4P9Y1P4_9FUNG</name>
<proteinExistence type="predicted"/>
<sequence length="231" mass="25104">MSSLVSQGYGSDSEEEEMQQQLEKKKISASTSNVQSTVKKGRVQIVLEPRKALEKDEPDTRRKTVGSGGSSLSSLLPAPRKIMGSSGSKQNSTETGSSSRLVPRSVGKAPAPSQYTHDSPVGQKRKASEGVNEDEFFSIDAKDTRGSLFHQPKAFKAVKEASTLQEDDAKFSNEIELKPSGTDTAPTVEAEEEESEEESRDQPAFEELLDDEAVSRDVSIGPTPYLLFTCQ</sequence>
<feature type="compositionally biased region" description="Polar residues" evidence="1">
    <location>
        <begin position="85"/>
        <end position="100"/>
    </location>
</feature>
<feature type="compositionally biased region" description="Polar residues" evidence="1">
    <location>
        <begin position="1"/>
        <end position="10"/>
    </location>
</feature>